<name>A0A4R0PDG2_9HYPH</name>
<dbReference type="AlphaFoldDB" id="A0A4R0PDG2"/>
<gene>
    <name evidence="1" type="ORF">E0D97_07380</name>
</gene>
<comment type="caution">
    <text evidence="1">The sequence shown here is derived from an EMBL/GenBank/DDBJ whole genome shotgun (WGS) entry which is preliminary data.</text>
</comment>
<keyword evidence="2" id="KW-1185">Reference proteome</keyword>
<evidence type="ECO:0000313" key="2">
    <source>
        <dbReference type="Proteomes" id="UP000291301"/>
    </source>
</evidence>
<dbReference type="Proteomes" id="UP000291301">
    <property type="component" value="Unassembled WGS sequence"/>
</dbReference>
<protein>
    <submittedName>
        <fullName evidence="1">DUF1059 domain-containing protein</fullName>
    </submittedName>
</protein>
<sequence length="60" mass="6777">MKHYECLVPGCSWKTHAEEDAEIVRRASDHLRSAHGETTIRPSMIEQIKARIGDEEKASA</sequence>
<dbReference type="EMBL" id="SJST01000002">
    <property type="protein sequence ID" value="TCD15346.1"/>
    <property type="molecule type" value="Genomic_DNA"/>
</dbReference>
<dbReference type="InterPro" id="IPR009409">
    <property type="entry name" value="DUF1059"/>
</dbReference>
<dbReference type="RefSeq" id="WP_131567349.1">
    <property type="nucleotide sequence ID" value="NZ_JAINFK010000004.1"/>
</dbReference>
<accession>A0A4R0PDG2</accession>
<organism evidence="1 2">
    <name type="scientific">Oricola cellulosilytica</name>
    <dbReference type="NCBI Taxonomy" id="1429082"/>
    <lineage>
        <taxon>Bacteria</taxon>
        <taxon>Pseudomonadati</taxon>
        <taxon>Pseudomonadota</taxon>
        <taxon>Alphaproteobacteria</taxon>
        <taxon>Hyphomicrobiales</taxon>
        <taxon>Ahrensiaceae</taxon>
        <taxon>Oricola</taxon>
    </lineage>
</organism>
<dbReference type="OrthoDB" id="7950435at2"/>
<dbReference type="Pfam" id="PF06348">
    <property type="entry name" value="DUF1059"/>
    <property type="match status" value="1"/>
</dbReference>
<evidence type="ECO:0000313" key="1">
    <source>
        <dbReference type="EMBL" id="TCD15346.1"/>
    </source>
</evidence>
<proteinExistence type="predicted"/>
<reference evidence="1 2" key="1">
    <citation type="journal article" date="2015" name="Antonie Van Leeuwenhoek">
        <title>Oricola cellulosilytica gen. nov., sp. nov., a cellulose-degrading bacterium of the family Phyllobacteriaceae isolated from surface seashore water, and emended descriptions of Mesorhizobium loti and Phyllobacterium myrsinacearum.</title>
        <authorList>
            <person name="Hameed A."/>
            <person name="Shahina M."/>
            <person name="Lai W.A."/>
            <person name="Lin S.Y."/>
            <person name="Young L.S."/>
            <person name="Liu Y.C."/>
            <person name="Hsu Y.H."/>
            <person name="Young C.C."/>
        </authorList>
    </citation>
    <scope>NUCLEOTIDE SEQUENCE [LARGE SCALE GENOMIC DNA]</scope>
    <source>
        <strain evidence="1 2">KCTC 52183</strain>
    </source>
</reference>